<feature type="transmembrane region" description="Helical" evidence="6">
    <location>
        <begin position="110"/>
        <end position="128"/>
    </location>
</feature>
<dbReference type="PANTHER" id="PTHR33048:SF19">
    <property type="entry name" value="MEMBRANE PROTEIN PTH11-LIKE, PUTATIVE (AFU_ORTHOLOGUE AFUA_1G14080)-RELATED"/>
    <property type="match status" value="1"/>
</dbReference>
<evidence type="ECO:0000256" key="5">
    <source>
        <dbReference type="ARBA" id="ARBA00038359"/>
    </source>
</evidence>
<organism evidence="8 9">
    <name type="scientific">Zopfia rhizophila CBS 207.26</name>
    <dbReference type="NCBI Taxonomy" id="1314779"/>
    <lineage>
        <taxon>Eukaryota</taxon>
        <taxon>Fungi</taxon>
        <taxon>Dikarya</taxon>
        <taxon>Ascomycota</taxon>
        <taxon>Pezizomycotina</taxon>
        <taxon>Dothideomycetes</taxon>
        <taxon>Dothideomycetes incertae sedis</taxon>
        <taxon>Zopfiaceae</taxon>
        <taxon>Zopfia</taxon>
    </lineage>
</organism>
<dbReference type="EMBL" id="ML994689">
    <property type="protein sequence ID" value="KAF2177338.1"/>
    <property type="molecule type" value="Genomic_DNA"/>
</dbReference>
<gene>
    <name evidence="8" type="ORF">K469DRAFT_742554</name>
</gene>
<dbReference type="AlphaFoldDB" id="A0A6A6DFW5"/>
<evidence type="ECO:0000256" key="6">
    <source>
        <dbReference type="SAM" id="Phobius"/>
    </source>
</evidence>
<dbReference type="InterPro" id="IPR049326">
    <property type="entry name" value="Rhodopsin_dom_fungi"/>
</dbReference>
<keyword evidence="4 6" id="KW-0472">Membrane</keyword>
<protein>
    <recommendedName>
        <fullName evidence="7">Rhodopsin domain-containing protein</fullName>
    </recommendedName>
</protein>
<sequence length="337" mass="38106">MLPSPDRALDHATTAVCASLILFRCSYRLLLRCNIHSSCHRTWHADDAYMAFAIVPLIARTVCISLSFVLNPSQTFGLATETDAAASGMSVAELQENYITSHKLLIPGRISYLLFLWCLKLCLMNFYSRFVDVFRWGKKAAAALWWTIVITFFVILIPTLAECRPMNLYWDPDPQGLHTCHRALGNLVTMAVFNIITDIALIVFPFPILRYSTLTGRQKIQLGILFSIGFVIVAITILRLPMIFSQSVSQQARSTWASIEIMCACIVANTAFYFTLLRDVQRGHDLRPSTTDRTQDDLYLQRVQSTTTHSHSRDLENGGPLVVQVSQQFIAYESRKK</sequence>
<dbReference type="InterPro" id="IPR052337">
    <property type="entry name" value="SAT4-like"/>
</dbReference>
<feature type="transmembrane region" description="Helical" evidence="6">
    <location>
        <begin position="256"/>
        <end position="277"/>
    </location>
</feature>
<dbReference type="GO" id="GO:0016020">
    <property type="term" value="C:membrane"/>
    <property type="evidence" value="ECO:0007669"/>
    <property type="project" value="UniProtKB-SubCell"/>
</dbReference>
<keyword evidence="2 6" id="KW-0812">Transmembrane</keyword>
<dbReference type="Proteomes" id="UP000800200">
    <property type="component" value="Unassembled WGS sequence"/>
</dbReference>
<comment type="similarity">
    <text evidence="5">Belongs to the SAT4 family.</text>
</comment>
<name>A0A6A6DFW5_9PEZI</name>
<evidence type="ECO:0000256" key="4">
    <source>
        <dbReference type="ARBA" id="ARBA00023136"/>
    </source>
</evidence>
<keyword evidence="3 6" id="KW-1133">Transmembrane helix</keyword>
<feature type="transmembrane region" description="Helical" evidence="6">
    <location>
        <begin position="51"/>
        <end position="70"/>
    </location>
</feature>
<feature type="transmembrane region" description="Helical" evidence="6">
    <location>
        <begin position="187"/>
        <end position="208"/>
    </location>
</feature>
<evidence type="ECO:0000256" key="2">
    <source>
        <dbReference type="ARBA" id="ARBA00022692"/>
    </source>
</evidence>
<reference evidence="8" key="1">
    <citation type="journal article" date="2020" name="Stud. Mycol.">
        <title>101 Dothideomycetes genomes: a test case for predicting lifestyles and emergence of pathogens.</title>
        <authorList>
            <person name="Haridas S."/>
            <person name="Albert R."/>
            <person name="Binder M."/>
            <person name="Bloem J."/>
            <person name="Labutti K."/>
            <person name="Salamov A."/>
            <person name="Andreopoulos B."/>
            <person name="Baker S."/>
            <person name="Barry K."/>
            <person name="Bills G."/>
            <person name="Bluhm B."/>
            <person name="Cannon C."/>
            <person name="Castanera R."/>
            <person name="Culley D."/>
            <person name="Daum C."/>
            <person name="Ezra D."/>
            <person name="Gonzalez J."/>
            <person name="Henrissat B."/>
            <person name="Kuo A."/>
            <person name="Liang C."/>
            <person name="Lipzen A."/>
            <person name="Lutzoni F."/>
            <person name="Magnuson J."/>
            <person name="Mondo S."/>
            <person name="Nolan M."/>
            <person name="Ohm R."/>
            <person name="Pangilinan J."/>
            <person name="Park H.-J."/>
            <person name="Ramirez L."/>
            <person name="Alfaro M."/>
            <person name="Sun H."/>
            <person name="Tritt A."/>
            <person name="Yoshinaga Y."/>
            <person name="Zwiers L.-H."/>
            <person name="Turgeon B."/>
            <person name="Goodwin S."/>
            <person name="Spatafora J."/>
            <person name="Crous P."/>
            <person name="Grigoriev I."/>
        </authorList>
    </citation>
    <scope>NUCLEOTIDE SEQUENCE</scope>
    <source>
        <strain evidence="8">CBS 207.26</strain>
    </source>
</reference>
<feature type="domain" description="Rhodopsin" evidence="7">
    <location>
        <begin position="31"/>
        <end position="271"/>
    </location>
</feature>
<evidence type="ECO:0000256" key="1">
    <source>
        <dbReference type="ARBA" id="ARBA00004141"/>
    </source>
</evidence>
<comment type="subcellular location">
    <subcellularLocation>
        <location evidence="1">Membrane</location>
        <topology evidence="1">Multi-pass membrane protein</topology>
    </subcellularLocation>
</comment>
<evidence type="ECO:0000313" key="9">
    <source>
        <dbReference type="Proteomes" id="UP000800200"/>
    </source>
</evidence>
<feature type="transmembrane region" description="Helical" evidence="6">
    <location>
        <begin position="12"/>
        <end position="30"/>
    </location>
</feature>
<keyword evidence="9" id="KW-1185">Reference proteome</keyword>
<feature type="transmembrane region" description="Helical" evidence="6">
    <location>
        <begin position="140"/>
        <end position="161"/>
    </location>
</feature>
<dbReference type="Pfam" id="PF20684">
    <property type="entry name" value="Fung_rhodopsin"/>
    <property type="match status" value="1"/>
</dbReference>
<dbReference type="OrthoDB" id="2988756at2759"/>
<accession>A0A6A6DFW5</accession>
<evidence type="ECO:0000313" key="8">
    <source>
        <dbReference type="EMBL" id="KAF2177338.1"/>
    </source>
</evidence>
<evidence type="ECO:0000259" key="7">
    <source>
        <dbReference type="Pfam" id="PF20684"/>
    </source>
</evidence>
<proteinExistence type="inferred from homology"/>
<evidence type="ECO:0000256" key="3">
    <source>
        <dbReference type="ARBA" id="ARBA00022989"/>
    </source>
</evidence>
<dbReference type="PANTHER" id="PTHR33048">
    <property type="entry name" value="PTH11-LIKE INTEGRAL MEMBRANE PROTEIN (AFU_ORTHOLOGUE AFUA_5G11245)"/>
    <property type="match status" value="1"/>
</dbReference>
<feature type="transmembrane region" description="Helical" evidence="6">
    <location>
        <begin position="220"/>
        <end position="244"/>
    </location>
</feature>